<keyword evidence="6 7" id="KW-0472">Membrane</keyword>
<feature type="transmembrane region" description="Helical" evidence="7">
    <location>
        <begin position="557"/>
        <end position="577"/>
    </location>
</feature>
<feature type="transmembrane region" description="Helical" evidence="7">
    <location>
        <begin position="55"/>
        <end position="75"/>
    </location>
</feature>
<organism evidence="9 10">
    <name type="scientific">Volvox africanus</name>
    <dbReference type="NCBI Taxonomy" id="51714"/>
    <lineage>
        <taxon>Eukaryota</taxon>
        <taxon>Viridiplantae</taxon>
        <taxon>Chlorophyta</taxon>
        <taxon>core chlorophytes</taxon>
        <taxon>Chlorophyceae</taxon>
        <taxon>CS clade</taxon>
        <taxon>Chlamydomonadales</taxon>
        <taxon>Volvocaceae</taxon>
        <taxon>Volvox</taxon>
    </lineage>
</organism>
<dbReference type="Proteomes" id="UP001165090">
    <property type="component" value="Unassembled WGS sequence"/>
</dbReference>
<feature type="transmembrane region" description="Helical" evidence="7">
    <location>
        <begin position="280"/>
        <end position="299"/>
    </location>
</feature>
<evidence type="ECO:0000256" key="4">
    <source>
        <dbReference type="ARBA" id="ARBA00022692"/>
    </source>
</evidence>
<feature type="transmembrane region" description="Helical" evidence="7">
    <location>
        <begin position="589"/>
        <end position="610"/>
    </location>
</feature>
<accession>A0ABQ5SM66</accession>
<evidence type="ECO:0000313" key="10">
    <source>
        <dbReference type="Proteomes" id="UP001165090"/>
    </source>
</evidence>
<evidence type="ECO:0000259" key="8">
    <source>
        <dbReference type="Pfam" id="PF03600"/>
    </source>
</evidence>
<dbReference type="Pfam" id="PF03600">
    <property type="entry name" value="CitMHS"/>
    <property type="match status" value="1"/>
</dbReference>
<evidence type="ECO:0000256" key="3">
    <source>
        <dbReference type="ARBA" id="ARBA00022475"/>
    </source>
</evidence>
<feature type="transmembrane region" description="Helical" evidence="7">
    <location>
        <begin position="254"/>
        <end position="274"/>
    </location>
</feature>
<keyword evidence="10" id="KW-1185">Reference proteome</keyword>
<dbReference type="InterPro" id="IPR004680">
    <property type="entry name" value="Cit_transptr-like_dom"/>
</dbReference>
<feature type="transmembrane region" description="Helical" evidence="7">
    <location>
        <begin position="641"/>
        <end position="668"/>
    </location>
</feature>
<feature type="transmembrane region" description="Helical" evidence="7">
    <location>
        <begin position="129"/>
        <end position="146"/>
    </location>
</feature>
<protein>
    <recommendedName>
        <fullName evidence="8">Citrate transporter-like domain-containing protein</fullName>
    </recommendedName>
</protein>
<feature type="transmembrane region" description="Helical" evidence="7">
    <location>
        <begin position="680"/>
        <end position="702"/>
    </location>
</feature>
<keyword evidence="4 7" id="KW-0812">Transmembrane</keyword>
<dbReference type="EMBL" id="BSDZ01000094">
    <property type="protein sequence ID" value="GLI70610.1"/>
    <property type="molecule type" value="Genomic_DNA"/>
</dbReference>
<reference evidence="9 10" key="1">
    <citation type="journal article" date="2023" name="IScience">
        <title>Expanded male sex-determining region conserved during the evolution of homothallism in the green alga Volvox.</title>
        <authorList>
            <person name="Yamamoto K."/>
            <person name="Matsuzaki R."/>
            <person name="Mahakham W."/>
            <person name="Heman W."/>
            <person name="Sekimoto H."/>
            <person name="Kawachi M."/>
            <person name="Minakuchi Y."/>
            <person name="Toyoda A."/>
            <person name="Nozaki H."/>
        </authorList>
    </citation>
    <scope>NUCLEOTIDE SEQUENCE [LARGE SCALE GENOMIC DNA]</scope>
    <source>
        <strain evidence="9 10">NIES-4468</strain>
    </source>
</reference>
<sequence>MASSVSKENVGTFPAIAALVIFCLAIILTISLVFKAVVMRFPVPGRQPFTLALKYYMAPVAAVLAMLACTSMSIADVGRGLLGNSQIQPYGILILFMSMAYIAGSLDATGVFAWLALKFTIMSGGRGRVLFLFYFLLSSFITTFTSNDVCILTLTPIVCYFAKATGVDPMPFLFAEYAAANTFGALLYTGNPTNIIVADAYNMTFLGYSKYMTLPTFAAGIACFAMLLLEFHKAIPISIPLPTVDASHMLRDKLGAVLGSVNMLTCLGLLAGAPSLGWDMWAITLVCAGIHCVYNIWAYRTSLMHVPLGECWTCGCAKADPETSAGNGDENPKVVGACRMDPSTSSGSGDDPVFVAAGEEAETAGVGKATVRQKAGLSTQFHGDHSTAFAAEAEANRDSGSVSPAFPSVYGCSGGGGYSQAGEGCKCLSEKSGTAATRNRCCVATGSSRCPSRVHEQRCSEAAVRNRPADGSKLAIPLAETVIGSGHRTPVTSVVLEAIPHPAVSALPVSAPVPELAQAASVCVGPQPLLPPVMTVDSLRGKAPTFWGLFFDLPWEVVPFALGMFVLVEGLYVQGWLNIFGNGLGRASTALPAAIFIMGFLSVALANTINNQPMTILLTRVALDVRYTGHVGHGNTHKAALFALVLGSNIGAVATLIGALAGILWSNIMCIHGLKVTYTHFARVCCPVGFMTLVASLLVLWFEFAVFPHTD</sequence>
<evidence type="ECO:0000256" key="5">
    <source>
        <dbReference type="ARBA" id="ARBA00022989"/>
    </source>
</evidence>
<comment type="subcellular location">
    <subcellularLocation>
        <location evidence="1">Cell membrane</location>
        <topology evidence="1">Multi-pass membrane protein</topology>
    </subcellularLocation>
</comment>
<dbReference type="PANTHER" id="PTHR43302">
    <property type="entry name" value="TRANSPORTER ARSB-RELATED"/>
    <property type="match status" value="1"/>
</dbReference>
<feature type="domain" description="Citrate transporter-like" evidence="8">
    <location>
        <begin position="52"/>
        <end position="625"/>
    </location>
</feature>
<name>A0ABQ5SM66_9CHLO</name>
<feature type="transmembrane region" description="Helical" evidence="7">
    <location>
        <begin position="87"/>
        <end position="117"/>
    </location>
</feature>
<comment type="caution">
    <text evidence="9">The sequence shown here is derived from an EMBL/GenBank/DDBJ whole genome shotgun (WGS) entry which is preliminary data.</text>
</comment>
<evidence type="ECO:0000256" key="2">
    <source>
        <dbReference type="ARBA" id="ARBA00022448"/>
    </source>
</evidence>
<feature type="transmembrane region" description="Helical" evidence="7">
    <location>
        <begin position="211"/>
        <end position="229"/>
    </location>
</feature>
<evidence type="ECO:0000313" key="9">
    <source>
        <dbReference type="EMBL" id="GLI70610.1"/>
    </source>
</evidence>
<proteinExistence type="predicted"/>
<gene>
    <name evidence="9" type="ORF">VaNZ11_015540</name>
</gene>
<evidence type="ECO:0000256" key="6">
    <source>
        <dbReference type="ARBA" id="ARBA00023136"/>
    </source>
</evidence>
<keyword evidence="3" id="KW-1003">Cell membrane</keyword>
<evidence type="ECO:0000256" key="7">
    <source>
        <dbReference type="SAM" id="Phobius"/>
    </source>
</evidence>
<feature type="transmembrane region" description="Helical" evidence="7">
    <location>
        <begin position="12"/>
        <end position="34"/>
    </location>
</feature>
<dbReference type="PANTHER" id="PTHR43302:SF5">
    <property type="entry name" value="TRANSPORTER ARSB-RELATED"/>
    <property type="match status" value="1"/>
</dbReference>
<keyword evidence="2" id="KW-0813">Transport</keyword>
<evidence type="ECO:0000256" key="1">
    <source>
        <dbReference type="ARBA" id="ARBA00004651"/>
    </source>
</evidence>
<keyword evidence="5 7" id="KW-1133">Transmembrane helix</keyword>